<evidence type="ECO:0000313" key="1">
    <source>
        <dbReference type="EMBL" id="MCK9797100.1"/>
    </source>
</evidence>
<proteinExistence type="predicted"/>
<reference evidence="1 2" key="1">
    <citation type="journal article" date="2022" name="Int. J. Syst. Evol. Microbiol.">
        <title>Pseudomonas aegrilactucae sp. nov. and Pseudomonas morbosilactucae sp. nov., pathogens causing bacterial rot of lettuce in Japan.</title>
        <authorList>
            <person name="Sawada H."/>
            <person name="Fujikawa T."/>
            <person name="Satou M."/>
        </authorList>
    </citation>
    <scope>NUCLEOTIDE SEQUENCE [LARGE SCALE GENOMIC DNA]</scope>
    <source>
        <strain evidence="1 2">MAFF 302030</strain>
    </source>
</reference>
<gene>
    <name evidence="1" type="ORF">M1B34_04915</name>
</gene>
<dbReference type="AlphaFoldDB" id="A0A9X1YRW1"/>
<evidence type="ECO:0000313" key="2">
    <source>
        <dbReference type="Proteomes" id="UP001155059"/>
    </source>
</evidence>
<dbReference type="Proteomes" id="UP001155059">
    <property type="component" value="Unassembled WGS sequence"/>
</dbReference>
<accession>A0A9X1YRW1</accession>
<comment type="caution">
    <text evidence="1">The sequence shown here is derived from an EMBL/GenBank/DDBJ whole genome shotgun (WGS) entry which is preliminary data.</text>
</comment>
<protein>
    <recommendedName>
        <fullName evidence="3">DUF2947 family protein</fullName>
    </recommendedName>
</protein>
<dbReference type="RefSeq" id="WP_268264563.1">
    <property type="nucleotide sequence ID" value="NZ_JALQCW010000008.1"/>
</dbReference>
<organism evidence="1 2">
    <name type="scientific">Pseudomonas morbosilactucae</name>
    <dbReference type="NCBI Taxonomy" id="2938197"/>
    <lineage>
        <taxon>Bacteria</taxon>
        <taxon>Pseudomonadati</taxon>
        <taxon>Pseudomonadota</taxon>
        <taxon>Gammaproteobacteria</taxon>
        <taxon>Pseudomonadales</taxon>
        <taxon>Pseudomonadaceae</taxon>
        <taxon>Pseudomonas</taxon>
    </lineage>
</organism>
<sequence length="151" mass="17861">MDRQHYLFDEQRYPIAWRFNARDCGLSYSDKQRLCLYQQAQSQALWDERVAVSHLMSVSAGTFQVSETITLDFKRRADGAGFFQKALEGEEWLWLFWGRDCAAHVPSDVFVRCWDDFFYPDDDNTLLIMEHSARVIFSCEETFFRGQFLGR</sequence>
<reference evidence="1 2" key="2">
    <citation type="journal article" date="2023" name="Plant Pathol.">
        <title>Dismantling and reorganizing Pseudomonas marginalis sensu#lato.</title>
        <authorList>
            <person name="Sawada H."/>
            <person name="Fujikawa T."/>
            <person name="Satou M."/>
        </authorList>
    </citation>
    <scope>NUCLEOTIDE SEQUENCE [LARGE SCALE GENOMIC DNA]</scope>
    <source>
        <strain evidence="1 2">MAFF 302030</strain>
    </source>
</reference>
<name>A0A9X1YRW1_9PSED</name>
<evidence type="ECO:0008006" key="3">
    <source>
        <dbReference type="Google" id="ProtNLM"/>
    </source>
</evidence>
<dbReference type="EMBL" id="JALQCW010000008">
    <property type="protein sequence ID" value="MCK9797100.1"/>
    <property type="molecule type" value="Genomic_DNA"/>
</dbReference>